<feature type="region of interest" description="Disordered" evidence="1">
    <location>
        <begin position="465"/>
        <end position="635"/>
    </location>
</feature>
<feature type="compositionally biased region" description="Low complexity" evidence="1">
    <location>
        <begin position="504"/>
        <end position="528"/>
    </location>
</feature>
<dbReference type="EMBL" id="JAJVDC020000049">
    <property type="protein sequence ID" value="KAL1630225.1"/>
    <property type="molecule type" value="Genomic_DNA"/>
</dbReference>
<feature type="compositionally biased region" description="Basic and acidic residues" evidence="1">
    <location>
        <begin position="558"/>
        <end position="574"/>
    </location>
</feature>
<feature type="compositionally biased region" description="Polar residues" evidence="1">
    <location>
        <begin position="307"/>
        <end position="321"/>
    </location>
</feature>
<feature type="compositionally biased region" description="Acidic residues" evidence="1">
    <location>
        <begin position="539"/>
        <end position="550"/>
    </location>
</feature>
<feature type="region of interest" description="Disordered" evidence="1">
    <location>
        <begin position="304"/>
        <end position="352"/>
    </location>
</feature>
<proteinExistence type="predicted"/>
<feature type="compositionally biased region" description="Acidic residues" evidence="1">
    <location>
        <begin position="32"/>
        <end position="48"/>
    </location>
</feature>
<feature type="compositionally biased region" description="Acidic residues" evidence="1">
    <location>
        <begin position="227"/>
        <end position="238"/>
    </location>
</feature>
<feature type="region of interest" description="Disordered" evidence="1">
    <location>
        <begin position="188"/>
        <end position="258"/>
    </location>
</feature>
<feature type="compositionally biased region" description="Polar residues" evidence="1">
    <location>
        <begin position="49"/>
        <end position="58"/>
    </location>
</feature>
<name>A0ABR3SUG8_9PEZI</name>
<feature type="compositionally biased region" description="Basic and acidic residues" evidence="1">
    <location>
        <begin position="241"/>
        <end position="256"/>
    </location>
</feature>
<feature type="compositionally biased region" description="Pro residues" evidence="1">
    <location>
        <begin position="330"/>
        <end position="345"/>
    </location>
</feature>
<dbReference type="Proteomes" id="UP001521116">
    <property type="component" value="Unassembled WGS sequence"/>
</dbReference>
<feature type="region of interest" description="Disordered" evidence="1">
    <location>
        <begin position="32"/>
        <end position="116"/>
    </location>
</feature>
<gene>
    <name evidence="2" type="ORF">SLS56_005050</name>
</gene>
<keyword evidence="3" id="KW-1185">Reference proteome</keyword>
<reference evidence="2 3" key="1">
    <citation type="submission" date="2024-02" db="EMBL/GenBank/DDBJ databases">
        <title>De novo assembly and annotation of 12 fungi associated with fruit tree decline syndrome in Ontario, Canada.</title>
        <authorList>
            <person name="Sulman M."/>
            <person name="Ellouze W."/>
            <person name="Ilyukhin E."/>
        </authorList>
    </citation>
    <scope>NUCLEOTIDE SEQUENCE [LARGE SCALE GENOMIC DNA]</scope>
    <source>
        <strain evidence="2 3">M1-105</strain>
    </source>
</reference>
<feature type="region of interest" description="Disordered" evidence="1">
    <location>
        <begin position="394"/>
        <end position="421"/>
    </location>
</feature>
<accession>A0ABR3SUG8</accession>
<organism evidence="2 3">
    <name type="scientific">Neofusicoccum ribis</name>
    <dbReference type="NCBI Taxonomy" id="45134"/>
    <lineage>
        <taxon>Eukaryota</taxon>
        <taxon>Fungi</taxon>
        <taxon>Dikarya</taxon>
        <taxon>Ascomycota</taxon>
        <taxon>Pezizomycotina</taxon>
        <taxon>Dothideomycetes</taxon>
        <taxon>Dothideomycetes incertae sedis</taxon>
        <taxon>Botryosphaeriales</taxon>
        <taxon>Botryosphaeriaceae</taxon>
        <taxon>Neofusicoccum</taxon>
    </lineage>
</organism>
<feature type="compositionally biased region" description="Basic and acidic residues" evidence="1">
    <location>
        <begin position="188"/>
        <end position="208"/>
    </location>
</feature>
<evidence type="ECO:0000313" key="2">
    <source>
        <dbReference type="EMBL" id="KAL1630225.1"/>
    </source>
</evidence>
<feature type="compositionally biased region" description="Basic and acidic residues" evidence="1">
    <location>
        <begin position="216"/>
        <end position="226"/>
    </location>
</feature>
<evidence type="ECO:0000256" key="1">
    <source>
        <dbReference type="SAM" id="MobiDB-lite"/>
    </source>
</evidence>
<feature type="compositionally biased region" description="Basic and acidic residues" evidence="1">
    <location>
        <begin position="621"/>
        <end position="635"/>
    </location>
</feature>
<evidence type="ECO:0000313" key="3">
    <source>
        <dbReference type="Proteomes" id="UP001521116"/>
    </source>
</evidence>
<feature type="region of interest" description="Disordered" evidence="1">
    <location>
        <begin position="433"/>
        <end position="452"/>
    </location>
</feature>
<protein>
    <submittedName>
        <fullName evidence="2">Uncharacterized protein</fullName>
    </submittedName>
</protein>
<sequence>MELTTAKGAKKKFPEIFQDINEYERRGFEVWDENEASENVEGEGDEQNDLQIQNSVQEQGDDQIPDDRQGQADPAESAAGKNLPPNLQASSREVSERMKRWKDEDEHHKEELTEMEERHQQKVYQLIDEQDVAQIDICEAEEAFSKAVRGAWHDDDKELKAVDVERRKVRDELHKLIWEMEEEYHVHGRAAKDVKEKYRRQIRERKPAGEQQTQARPEEELLKPEDFAEDEDMEDDAPQEFLDKHQSGLRGREHSDCPVTATSTNGVCPVDLIPQPNHGLDLPVRPHLNQLPFINRFVGTYSAPGPASTQGPSSPSAITANAESYSSIPPESPPSPDPSPAPPYPLVHALSPGISSSATSPTILALRSSVPDEDDDNLFIHPALPLRLRLRPVDTTPLQPPAAPPSSPTIPTDDLAQRRDPDGLSQLDCVMRGASSMGAPGRPLARPERVGAWDEEEEEVVVVVRGDAGTDNNPAIVSPRRHDDDDALSFVPCRGRTATPFRCSAATPDSAASSSSSSHTVSPDPRSSPLATFGGLDGAMDDEMIEECEGCSDVQGGRAEKRGAEGAGCSKEKGPAGTPQRAESYPRKQQPVSGEGPASDRYVSKHITMSGTIIVLKTGRKPVEKSHGDRSGKQV</sequence>
<comment type="caution">
    <text evidence="2">The sequence shown here is derived from an EMBL/GenBank/DDBJ whole genome shotgun (WGS) entry which is preliminary data.</text>
</comment>
<feature type="compositionally biased region" description="Pro residues" evidence="1">
    <location>
        <begin position="398"/>
        <end position="408"/>
    </location>
</feature>
<feature type="compositionally biased region" description="Basic and acidic residues" evidence="1">
    <location>
        <begin position="93"/>
        <end position="116"/>
    </location>
</feature>